<dbReference type="Pfam" id="PF13527">
    <property type="entry name" value="Acetyltransf_9"/>
    <property type="match status" value="1"/>
</dbReference>
<feature type="domain" description="N-acetyltransferase" evidence="1">
    <location>
        <begin position="2"/>
        <end position="148"/>
    </location>
</feature>
<dbReference type="InterPro" id="IPR036527">
    <property type="entry name" value="SCP2_sterol-bd_dom_sf"/>
</dbReference>
<keyword evidence="3" id="KW-1185">Reference proteome</keyword>
<evidence type="ECO:0000313" key="2">
    <source>
        <dbReference type="EMBL" id="MBP2027506.1"/>
    </source>
</evidence>
<gene>
    <name evidence="2" type="ORF">J2Z35_001303</name>
</gene>
<dbReference type="Gene3D" id="3.30.1050.10">
    <property type="entry name" value="SCP2 sterol-binding domain"/>
    <property type="match status" value="1"/>
</dbReference>
<evidence type="ECO:0000313" key="3">
    <source>
        <dbReference type="Proteomes" id="UP001314903"/>
    </source>
</evidence>
<accession>A0ABS4KI95</accession>
<dbReference type="Proteomes" id="UP001314903">
    <property type="component" value="Unassembled WGS sequence"/>
</dbReference>
<protein>
    <submittedName>
        <fullName evidence="2">Acetyltransferase</fullName>
    </submittedName>
</protein>
<dbReference type="InterPro" id="IPR000182">
    <property type="entry name" value="GNAT_dom"/>
</dbReference>
<organism evidence="2 3">
    <name type="scientific">Acetoanaerobium pronyense</name>
    <dbReference type="NCBI Taxonomy" id="1482736"/>
    <lineage>
        <taxon>Bacteria</taxon>
        <taxon>Bacillati</taxon>
        <taxon>Bacillota</taxon>
        <taxon>Clostridia</taxon>
        <taxon>Peptostreptococcales</taxon>
        <taxon>Filifactoraceae</taxon>
        <taxon>Acetoanaerobium</taxon>
    </lineage>
</organism>
<dbReference type="InterPro" id="IPR051554">
    <property type="entry name" value="Acetyltransferase_Eis"/>
</dbReference>
<dbReference type="PANTHER" id="PTHR37817">
    <property type="entry name" value="N-ACETYLTRANSFERASE EIS"/>
    <property type="match status" value="1"/>
</dbReference>
<dbReference type="InterPro" id="IPR016181">
    <property type="entry name" value="Acyl_CoA_acyltransferase"/>
</dbReference>
<dbReference type="InterPro" id="IPR041380">
    <property type="entry name" value="Acetyltransf_17"/>
</dbReference>
<sequence>MINFRLINHNEIDDAIKLSEYSFKYILKGEEREKRADFMTRHDIIGVFEKDKMIAKTHIIPFEIIINDEKYDMGGIYGVATYPEYRRKGIVNKLMDMSLEFMKEKGHLVSYLHPFDIGFYRKYGWELISNLKKTTVEAIDFSYDKTIKGEVVRPEGFERLSDIDDIYNAYIKNYNAMMTRAKQWWIETKYDENYCPAIYYDENKIPRGYIFYKITEDVMEIAEYIYLDEESRKGLFNFISNHDSMVKKADIMTTDDENMYFLFDNPSVKTEIIPYFMGRIILLKAFLEKYFKNKKFEEKIVIWVKDDKALWNQGRYELLNNEIKFEQYDEIREEDIDFNKEILTDINTLTVVLLGFQKISFLKDAGKVKGDNDKVKILEALTYNKYSSFLDYF</sequence>
<dbReference type="InterPro" id="IPR025559">
    <property type="entry name" value="Eis_dom"/>
</dbReference>
<reference evidence="2 3" key="1">
    <citation type="submission" date="2021-03" db="EMBL/GenBank/DDBJ databases">
        <title>Genomic Encyclopedia of Type Strains, Phase IV (KMG-IV): sequencing the most valuable type-strain genomes for metagenomic binning, comparative biology and taxonomic classification.</title>
        <authorList>
            <person name="Goeker M."/>
        </authorList>
    </citation>
    <scope>NUCLEOTIDE SEQUENCE [LARGE SCALE GENOMIC DNA]</scope>
    <source>
        <strain evidence="2 3">DSM 27512</strain>
    </source>
</reference>
<evidence type="ECO:0000259" key="1">
    <source>
        <dbReference type="PROSITE" id="PS51186"/>
    </source>
</evidence>
<name>A0ABS4KI95_9FIRM</name>
<proteinExistence type="predicted"/>
<dbReference type="RefSeq" id="WP_209660569.1">
    <property type="nucleotide sequence ID" value="NZ_JAGGLI010000012.1"/>
</dbReference>
<dbReference type="PROSITE" id="PS51186">
    <property type="entry name" value="GNAT"/>
    <property type="match status" value="1"/>
</dbReference>
<dbReference type="PANTHER" id="PTHR37817:SF1">
    <property type="entry name" value="N-ACETYLTRANSFERASE EIS"/>
    <property type="match status" value="1"/>
</dbReference>
<dbReference type="SUPFAM" id="SSF55718">
    <property type="entry name" value="SCP-like"/>
    <property type="match status" value="1"/>
</dbReference>
<dbReference type="EMBL" id="JAGGLI010000012">
    <property type="protein sequence ID" value="MBP2027506.1"/>
    <property type="molecule type" value="Genomic_DNA"/>
</dbReference>
<dbReference type="SUPFAM" id="SSF55729">
    <property type="entry name" value="Acyl-CoA N-acyltransferases (Nat)"/>
    <property type="match status" value="1"/>
</dbReference>
<dbReference type="Pfam" id="PF17668">
    <property type="entry name" value="Acetyltransf_17"/>
    <property type="match status" value="1"/>
</dbReference>
<dbReference type="Gene3D" id="3.40.630.30">
    <property type="match status" value="2"/>
</dbReference>
<dbReference type="CDD" id="cd04301">
    <property type="entry name" value="NAT_SF"/>
    <property type="match status" value="1"/>
</dbReference>
<dbReference type="Pfam" id="PF13530">
    <property type="entry name" value="SCP2_2"/>
    <property type="match status" value="1"/>
</dbReference>
<comment type="caution">
    <text evidence="2">The sequence shown here is derived from an EMBL/GenBank/DDBJ whole genome shotgun (WGS) entry which is preliminary data.</text>
</comment>